<proteinExistence type="inferred from homology"/>
<keyword evidence="4" id="KW-0479">Metal-binding</keyword>
<comment type="similarity">
    <text evidence="2 8">Belongs to the carbamoyltransferase HypF family.</text>
</comment>
<feature type="active site" evidence="9">
    <location>
        <position position="38"/>
    </location>
</feature>
<evidence type="ECO:0000313" key="13">
    <source>
        <dbReference type="Proteomes" id="UP001434737"/>
    </source>
</evidence>
<dbReference type="Pfam" id="PF01300">
    <property type="entry name" value="Sua5_yciO_yrdC"/>
    <property type="match status" value="1"/>
</dbReference>
<dbReference type="Pfam" id="PF07503">
    <property type="entry name" value="zf-HYPF"/>
    <property type="match status" value="2"/>
</dbReference>
<dbReference type="PANTHER" id="PTHR42959:SF1">
    <property type="entry name" value="CARBAMOYLTRANSFERASE HYPF"/>
    <property type="match status" value="1"/>
</dbReference>
<dbReference type="Pfam" id="PF17788">
    <property type="entry name" value="HypF_C"/>
    <property type="match status" value="1"/>
</dbReference>
<feature type="domain" description="Acylphosphatase-like" evidence="10">
    <location>
        <begin position="5"/>
        <end position="95"/>
    </location>
</feature>
<keyword evidence="13" id="KW-1185">Reference proteome</keyword>
<keyword evidence="6" id="KW-0862">Zinc</keyword>
<comment type="pathway">
    <text evidence="1">Protein modification; [NiFe] hydrogenase maturation.</text>
</comment>
<dbReference type="Gene3D" id="3.30.420.40">
    <property type="match status" value="1"/>
</dbReference>
<evidence type="ECO:0000256" key="3">
    <source>
        <dbReference type="ARBA" id="ARBA00022598"/>
    </source>
</evidence>
<evidence type="ECO:0000256" key="6">
    <source>
        <dbReference type="ARBA" id="ARBA00022833"/>
    </source>
</evidence>
<keyword evidence="3 12" id="KW-0436">Ligase</keyword>
<evidence type="ECO:0000259" key="11">
    <source>
        <dbReference type="PROSITE" id="PS51163"/>
    </source>
</evidence>
<evidence type="ECO:0000259" key="10">
    <source>
        <dbReference type="PROSITE" id="PS51160"/>
    </source>
</evidence>
<dbReference type="SUPFAM" id="SSF54975">
    <property type="entry name" value="Acylphosphatase/BLUF domain-like"/>
    <property type="match status" value="1"/>
</dbReference>
<name>A0ABZ3F7C1_9HELI</name>
<dbReference type="InterPro" id="IPR001792">
    <property type="entry name" value="Acylphosphatase-like_dom"/>
</dbReference>
<evidence type="ECO:0000256" key="7">
    <source>
        <dbReference type="ARBA" id="ARBA00048220"/>
    </source>
</evidence>
<accession>A0ABZ3F7C1</accession>
<evidence type="ECO:0000256" key="2">
    <source>
        <dbReference type="ARBA" id="ARBA00008097"/>
    </source>
</evidence>
<evidence type="ECO:0000313" key="12">
    <source>
        <dbReference type="EMBL" id="XAM18309.1"/>
    </source>
</evidence>
<dbReference type="Proteomes" id="UP001434737">
    <property type="component" value="Chromosome"/>
</dbReference>
<dbReference type="EMBL" id="CP145316">
    <property type="protein sequence ID" value="XAM18309.1"/>
    <property type="molecule type" value="Genomic_DNA"/>
</dbReference>
<dbReference type="InterPro" id="IPR055128">
    <property type="entry name" value="HypF_C_2"/>
</dbReference>
<dbReference type="Gene3D" id="3.30.110.120">
    <property type="match status" value="1"/>
</dbReference>
<comment type="catalytic activity">
    <reaction evidence="7">
        <text>C-terminal L-cysteinyl-[HypE protein] + carbamoyl phosphate + ATP + H2O = C-terminal S-carboxamide-L-cysteinyl-[HypE protein] + AMP + phosphate + diphosphate + H(+)</text>
        <dbReference type="Rhea" id="RHEA:55636"/>
        <dbReference type="Rhea" id="RHEA-COMP:14247"/>
        <dbReference type="Rhea" id="RHEA-COMP:14392"/>
        <dbReference type="ChEBI" id="CHEBI:15377"/>
        <dbReference type="ChEBI" id="CHEBI:15378"/>
        <dbReference type="ChEBI" id="CHEBI:30616"/>
        <dbReference type="ChEBI" id="CHEBI:33019"/>
        <dbReference type="ChEBI" id="CHEBI:43474"/>
        <dbReference type="ChEBI" id="CHEBI:58228"/>
        <dbReference type="ChEBI" id="CHEBI:76913"/>
        <dbReference type="ChEBI" id="CHEBI:139126"/>
        <dbReference type="ChEBI" id="CHEBI:456215"/>
    </reaction>
</comment>
<evidence type="ECO:0000256" key="8">
    <source>
        <dbReference type="PIRNR" id="PIRNR006256"/>
    </source>
</evidence>
<keyword evidence="9" id="KW-0378">Hydrolase</keyword>
<dbReference type="PROSITE" id="PS51160">
    <property type="entry name" value="ACYLPHOSPHATASE_3"/>
    <property type="match status" value="1"/>
</dbReference>
<feature type="active site" evidence="9">
    <location>
        <position position="20"/>
    </location>
</feature>
<gene>
    <name evidence="12" type="primary">hypF</name>
    <name evidence="12" type="ORF">V3I05_01050</name>
</gene>
<dbReference type="NCBIfam" id="TIGR00143">
    <property type="entry name" value="hypF"/>
    <property type="match status" value="1"/>
</dbReference>
<dbReference type="InterPro" id="IPR006070">
    <property type="entry name" value="Sua5-like_dom"/>
</dbReference>
<dbReference type="InterPro" id="IPR036046">
    <property type="entry name" value="Acylphosphatase-like_dom_sf"/>
</dbReference>
<dbReference type="GO" id="GO:0016874">
    <property type="term" value="F:ligase activity"/>
    <property type="evidence" value="ECO:0007669"/>
    <property type="project" value="UniProtKB-KW"/>
</dbReference>
<organism evidence="12 13">
    <name type="scientific">Helicobacter mastomyrinus</name>
    <dbReference type="NCBI Taxonomy" id="287948"/>
    <lineage>
        <taxon>Bacteria</taxon>
        <taxon>Pseudomonadati</taxon>
        <taxon>Campylobacterota</taxon>
        <taxon>Epsilonproteobacteria</taxon>
        <taxon>Campylobacterales</taxon>
        <taxon>Helicobacteraceae</taxon>
        <taxon>Helicobacter</taxon>
    </lineage>
</organism>
<dbReference type="PROSITE" id="PS51163">
    <property type="entry name" value="YRDC"/>
    <property type="match status" value="1"/>
</dbReference>
<dbReference type="InterPro" id="IPR011125">
    <property type="entry name" value="Znf_HypF"/>
</dbReference>
<dbReference type="RefSeq" id="WP_343353726.1">
    <property type="nucleotide sequence ID" value="NZ_CP145316.1"/>
</dbReference>
<evidence type="ECO:0000256" key="9">
    <source>
        <dbReference type="PROSITE-ProRule" id="PRU00520"/>
    </source>
</evidence>
<evidence type="ECO:0000256" key="4">
    <source>
        <dbReference type="ARBA" id="ARBA00022723"/>
    </source>
</evidence>
<dbReference type="InterPro" id="IPR051060">
    <property type="entry name" value="Carbamoyltrans_HypF-like"/>
</dbReference>
<dbReference type="InterPro" id="IPR041440">
    <property type="entry name" value="HypF_C"/>
</dbReference>
<feature type="domain" description="YrdC-like" evidence="11">
    <location>
        <begin position="211"/>
        <end position="405"/>
    </location>
</feature>
<dbReference type="EC" id="6.2.-.-" evidence="8"/>
<evidence type="ECO:0000256" key="5">
    <source>
        <dbReference type="ARBA" id="ARBA00022771"/>
    </source>
</evidence>
<protein>
    <recommendedName>
        <fullName evidence="8">Carbamoyltransferase</fullName>
        <ecNumber evidence="8">6.2.-.-</ecNumber>
    </recommendedName>
</protein>
<comment type="catalytic activity">
    <reaction evidence="9">
        <text>an acyl phosphate + H2O = a carboxylate + phosphate + H(+)</text>
        <dbReference type="Rhea" id="RHEA:14965"/>
        <dbReference type="ChEBI" id="CHEBI:15377"/>
        <dbReference type="ChEBI" id="CHEBI:15378"/>
        <dbReference type="ChEBI" id="CHEBI:29067"/>
        <dbReference type="ChEBI" id="CHEBI:43474"/>
        <dbReference type="ChEBI" id="CHEBI:59918"/>
        <dbReference type="EC" id="3.6.1.7"/>
    </reaction>
</comment>
<dbReference type="PANTHER" id="PTHR42959">
    <property type="entry name" value="CARBAMOYLTRANSFERASE"/>
    <property type="match status" value="1"/>
</dbReference>
<evidence type="ECO:0000256" key="1">
    <source>
        <dbReference type="ARBA" id="ARBA00004711"/>
    </source>
</evidence>
<dbReference type="PIRSF" id="PIRSF006256">
    <property type="entry name" value="CMPcnvr_hdrg_mat"/>
    <property type="match status" value="1"/>
</dbReference>
<dbReference type="InterPro" id="IPR004421">
    <property type="entry name" value="Carbamoyltransferase_HypF"/>
</dbReference>
<dbReference type="Pfam" id="PF00708">
    <property type="entry name" value="Acylphosphatase"/>
    <property type="match status" value="1"/>
</dbReference>
<reference evidence="12 13" key="1">
    <citation type="submission" date="2024-02" db="EMBL/GenBank/DDBJ databases">
        <title>Genome and pathogenicity analysis of Helicobacter mastomyrinus isolated from mice.</title>
        <authorList>
            <person name="Zhu L."/>
        </authorList>
    </citation>
    <scope>NUCLEOTIDE SEQUENCE [LARGE SCALE GENOMIC DNA]</scope>
    <source>
        <strain evidence="12 13">Hm-17</strain>
    </source>
</reference>
<dbReference type="InterPro" id="IPR017945">
    <property type="entry name" value="DHBP_synth_RibB-like_a/b_dom"/>
</dbReference>
<dbReference type="Pfam" id="PF22521">
    <property type="entry name" value="HypF_C_2"/>
    <property type="match status" value="1"/>
</dbReference>
<dbReference type="Gene3D" id="3.90.870.50">
    <property type="match status" value="1"/>
</dbReference>
<sequence>MKSQAYTIELFGVIQGVGFRPFVYRLAQSMNLKGYVQNRYDRLFIYIETSHRHILDDFLTSLLDQPPQNAHITHYRINDVLTFSPFSHNGFEIRDSQNMPSNAPCSLPLDTRPCEKCLADMRSNGRFKNYAFTTCTHCGARYTILNALPYDRIHTSMCDFPMCEECSSEYSNAFNRRFHAQPISCNMCAIRMRLIDKNGKIHTYKDARDDIKLIRQVAQAIEVGKILAIKGVGGFNLIANASNVETIATLRTRKNRPKKPFALMFKDLAQIESLSAISPLEREALLSPQAPIVLLRRHFQKGGILSEEALSLIAPDVSTLGAILPYNGIMHLLFRYIHTPLIFTSANLASLPIITDIDTLLETFCGANALIDMVLDYDREILHGADDSIMRLMAGDMRPLRLGRGYAPCNLSLPLRFQADGLIVGMGAGQKSTLSFVDSNQVLISPYIGDLQSVDSIKRYEKDFTFFSTLHKQDIGALVYDLHPQYPSTQKALAYGNGRDVKKYALSHHKAHFYALLAESNALEEAGIGIIWDGTGLGEDRHIWGGECFLYQPNGCGDSHTMERIYHFDEFVLLGGESSIKDIGKLALSLMWHYDIENIAEIVHFTSQEIELLAYGYERAMYPLTSSVGRIIDAVAYILGIVQIQSYEGQSGALLESYAYRDSSSNVVPYEFVIENDVISLDSAIKSVIADRANPCLGARRFLETLAQIALTLAKTQKIPFKVYFSGGVFQNKFLCDKIHDLFTTHHIPFYMHQKLPCNDASISLGQAVFGILQS</sequence>
<dbReference type="Gene3D" id="3.30.420.360">
    <property type="match status" value="1"/>
</dbReference>
<keyword evidence="5" id="KW-0863">Zinc-finger</keyword>
<dbReference type="SUPFAM" id="SSF55821">
    <property type="entry name" value="YrdC/RibB"/>
    <property type="match status" value="1"/>
</dbReference>